<evidence type="ECO:0000313" key="4">
    <source>
        <dbReference type="EMBL" id="AJR04535.1"/>
    </source>
</evidence>
<dbReference type="SUPFAM" id="SSF48452">
    <property type="entry name" value="TPR-like"/>
    <property type="match status" value="1"/>
</dbReference>
<dbReference type="KEGG" id="sze:AW14_13720"/>
<organism evidence="4 5">
    <name type="scientific">Siansivirga zeaxanthinifaciens CC-SAMT-1</name>
    <dbReference type="NCBI Taxonomy" id="1454006"/>
    <lineage>
        <taxon>Bacteria</taxon>
        <taxon>Pseudomonadati</taxon>
        <taxon>Bacteroidota</taxon>
        <taxon>Flavobacteriia</taxon>
        <taxon>Flavobacteriales</taxon>
        <taxon>Flavobacteriaceae</taxon>
        <taxon>Siansivirga</taxon>
    </lineage>
</organism>
<dbReference type="InterPro" id="IPR011990">
    <property type="entry name" value="TPR-like_helical_dom_sf"/>
</dbReference>
<gene>
    <name evidence="4" type="ORF">AW14_13720</name>
</gene>
<feature type="coiled-coil region" evidence="1">
    <location>
        <begin position="357"/>
        <end position="395"/>
    </location>
</feature>
<keyword evidence="5" id="KW-1185">Reference proteome</keyword>
<evidence type="ECO:0000313" key="5">
    <source>
        <dbReference type="Proteomes" id="UP000032229"/>
    </source>
</evidence>
<dbReference type="STRING" id="1454006.AW14_13720"/>
<protein>
    <submittedName>
        <fullName evidence="4">Transcriptional regulator</fullName>
    </submittedName>
</protein>
<evidence type="ECO:0000259" key="3">
    <source>
        <dbReference type="Pfam" id="PF19904"/>
    </source>
</evidence>
<dbReference type="OrthoDB" id="1044679at2"/>
<dbReference type="HOGENOM" id="CLU_037195_0_0_10"/>
<feature type="domain" description="DUF6377" evidence="3">
    <location>
        <begin position="257"/>
        <end position="511"/>
    </location>
</feature>
<dbReference type="EMBL" id="CP007202">
    <property type="protein sequence ID" value="AJR04535.1"/>
    <property type="molecule type" value="Genomic_DNA"/>
</dbReference>
<sequence>MKKLLLFLTSLTLSIQCYGNSNLDSLLLELEVTMRKRAFFDNAKKLRVENLKKLINDKDSSSLQNNYFIINEIINEYEKYSFDKALFYIEKNLQIAKKLNNNKLEKESQLKLAKLLATSGRYKEGIDVLNEIRRNELPEKLLEQYYFNYVEGYSGLSFYTTVQTTKERYSQLYLIYQDSLQQKLDPNSDQALALIEKELRDNRNIVEALRINSKRLSQLKLGTTKYSLVTFERALLYGLNNNARDQKMFLALSAISDITASVKDNASLTELAMILFEEGDIERAYKYIDFSVEDTEIYNSRLRFVNISNKLSVISKAFEEKNLEQQAELKKMLLYISVLALFLLFTILYIYRQIKRLSSARKALKKANIQLTNLNERLSITNSDLNRLYNELSNTDKIKEQYIGTFLNLYSDYINKLDTYRKMVRNYLVSNKTKTLLELTKSKQLVDNELQIFYQNFDKSFLHIYPNFIREVNGLLKPGEQIKLNKDEVLNTELRILALIRLGLTNSSKISKILRYSVNTIYNYRVKIKNSALNRDTFEDDVKKIQ</sequence>
<evidence type="ECO:0000256" key="1">
    <source>
        <dbReference type="SAM" id="Coils"/>
    </source>
</evidence>
<dbReference type="PATRIC" id="fig|1454006.5.peg.2720"/>
<dbReference type="Proteomes" id="UP000032229">
    <property type="component" value="Chromosome"/>
</dbReference>
<reference evidence="4 5" key="1">
    <citation type="submission" date="2014-02" db="EMBL/GenBank/DDBJ databases">
        <authorList>
            <person name="Young C.-C."/>
            <person name="Hameed A."/>
            <person name="Huang H.-C."/>
            <person name="Shahina M."/>
        </authorList>
    </citation>
    <scope>NUCLEOTIDE SEQUENCE [LARGE SCALE GENOMIC DNA]</scope>
    <source>
        <strain evidence="4 5">CC-SAMT-1</strain>
    </source>
</reference>
<keyword evidence="1" id="KW-0175">Coiled coil</keyword>
<name>A0A0C5WNP5_9FLAO</name>
<proteinExistence type="predicted"/>
<dbReference type="Pfam" id="PF19904">
    <property type="entry name" value="DUF6377"/>
    <property type="match status" value="1"/>
</dbReference>
<accession>A0A0C5WNP5</accession>
<dbReference type="RefSeq" id="WP_044639256.1">
    <property type="nucleotide sequence ID" value="NZ_CP007202.1"/>
</dbReference>
<dbReference type="InterPro" id="IPR045957">
    <property type="entry name" value="DUF6377"/>
</dbReference>
<dbReference type="AlphaFoldDB" id="A0A0C5WNP5"/>
<keyword evidence="2" id="KW-0812">Transmembrane</keyword>
<evidence type="ECO:0000256" key="2">
    <source>
        <dbReference type="SAM" id="Phobius"/>
    </source>
</evidence>
<keyword evidence="2" id="KW-1133">Transmembrane helix</keyword>
<feature type="transmembrane region" description="Helical" evidence="2">
    <location>
        <begin position="332"/>
        <end position="351"/>
    </location>
</feature>
<keyword evidence="2" id="KW-0472">Membrane</keyword>